<feature type="non-terminal residue" evidence="3">
    <location>
        <position position="1"/>
    </location>
</feature>
<dbReference type="PANTHER" id="PTHR46560">
    <property type="entry name" value="CYPHER, ISOFORM B"/>
    <property type="match status" value="1"/>
</dbReference>
<dbReference type="PROSITE" id="PS51034">
    <property type="entry name" value="ZP_2"/>
    <property type="match status" value="1"/>
</dbReference>
<dbReference type="EMBL" id="JARKIK010000049">
    <property type="protein sequence ID" value="KAK8734805.1"/>
    <property type="molecule type" value="Genomic_DNA"/>
</dbReference>
<feature type="non-terminal residue" evidence="3">
    <location>
        <position position="209"/>
    </location>
</feature>
<evidence type="ECO:0000256" key="1">
    <source>
        <dbReference type="SAM" id="MobiDB-lite"/>
    </source>
</evidence>
<dbReference type="Pfam" id="PF25057">
    <property type="entry name" value="CUT_N"/>
    <property type="match status" value="1"/>
</dbReference>
<dbReference type="Proteomes" id="UP001445076">
    <property type="component" value="Unassembled WGS sequence"/>
</dbReference>
<feature type="compositionally biased region" description="Low complexity" evidence="1">
    <location>
        <begin position="53"/>
        <end position="74"/>
    </location>
</feature>
<feature type="compositionally biased region" description="Gly residues" evidence="1">
    <location>
        <begin position="35"/>
        <end position="52"/>
    </location>
</feature>
<feature type="domain" description="ZP" evidence="2">
    <location>
        <begin position="95"/>
        <end position="209"/>
    </location>
</feature>
<dbReference type="AlphaFoldDB" id="A0AAW0WRE0"/>
<evidence type="ECO:0000259" key="2">
    <source>
        <dbReference type="PROSITE" id="PS51034"/>
    </source>
</evidence>
<accession>A0AAW0WRE0</accession>
<dbReference type="PANTHER" id="PTHR46560:SF5">
    <property type="entry name" value="CYPHER, ISOFORM B"/>
    <property type="match status" value="1"/>
</dbReference>
<dbReference type="InterPro" id="IPR056953">
    <property type="entry name" value="CUT_N"/>
</dbReference>
<sequence>ENVCKGGGYDGSTGSGSLVTPNPSSYPASGDYTSQGGGNSGSGSSTLGGGSGSSSSSLSSSSYGTTLSGQGTTGRPTGENVNCDSTGVCYDVSVHCKDTRIVVEVNTNQAFNGRIYALGRSETCNVQVVNSDRFRLDLSMAGQDCNTQSANGVYTNTVVIQHHSIVMTKTDKIYKIRCTYDMTSKNITFGMLPIRDPDMIPITSAPEAP</sequence>
<feature type="region of interest" description="Disordered" evidence="1">
    <location>
        <begin position="1"/>
        <end position="78"/>
    </location>
</feature>
<keyword evidence="4" id="KW-1185">Reference proteome</keyword>
<comment type="caution">
    <text evidence="3">The sequence shown here is derived from an EMBL/GenBank/DDBJ whole genome shotgun (WGS) entry which is preliminary data.</text>
</comment>
<dbReference type="InterPro" id="IPR001507">
    <property type="entry name" value="ZP_dom"/>
</dbReference>
<evidence type="ECO:0000313" key="3">
    <source>
        <dbReference type="EMBL" id="KAK8734805.1"/>
    </source>
</evidence>
<gene>
    <name evidence="3" type="ORF">OTU49_005661</name>
</gene>
<name>A0AAW0WRE0_CHEQU</name>
<protein>
    <recommendedName>
        <fullName evidence="2">ZP domain-containing protein</fullName>
    </recommendedName>
</protein>
<reference evidence="3 4" key="1">
    <citation type="journal article" date="2024" name="BMC Genomics">
        <title>Genome assembly of redclaw crayfish (Cherax quadricarinatus) provides insights into its immune adaptation and hypoxia tolerance.</title>
        <authorList>
            <person name="Liu Z."/>
            <person name="Zheng J."/>
            <person name="Li H."/>
            <person name="Fang K."/>
            <person name="Wang S."/>
            <person name="He J."/>
            <person name="Zhou D."/>
            <person name="Weng S."/>
            <person name="Chi M."/>
            <person name="Gu Z."/>
            <person name="He J."/>
            <person name="Li F."/>
            <person name="Wang M."/>
        </authorList>
    </citation>
    <scope>NUCLEOTIDE SEQUENCE [LARGE SCALE GENOMIC DNA]</scope>
    <source>
        <strain evidence="3">ZL_2023a</strain>
    </source>
</reference>
<organism evidence="3 4">
    <name type="scientific">Cherax quadricarinatus</name>
    <name type="common">Australian red claw crayfish</name>
    <dbReference type="NCBI Taxonomy" id="27406"/>
    <lineage>
        <taxon>Eukaryota</taxon>
        <taxon>Metazoa</taxon>
        <taxon>Ecdysozoa</taxon>
        <taxon>Arthropoda</taxon>
        <taxon>Crustacea</taxon>
        <taxon>Multicrustacea</taxon>
        <taxon>Malacostraca</taxon>
        <taxon>Eumalacostraca</taxon>
        <taxon>Eucarida</taxon>
        <taxon>Decapoda</taxon>
        <taxon>Pleocyemata</taxon>
        <taxon>Astacidea</taxon>
        <taxon>Parastacoidea</taxon>
        <taxon>Parastacidae</taxon>
        <taxon>Cherax</taxon>
    </lineage>
</organism>
<feature type="compositionally biased region" description="Gly residues" evidence="1">
    <location>
        <begin position="1"/>
        <end position="14"/>
    </location>
</feature>
<feature type="compositionally biased region" description="Polar residues" evidence="1">
    <location>
        <begin position="18"/>
        <end position="27"/>
    </location>
</feature>
<proteinExistence type="predicted"/>
<evidence type="ECO:0000313" key="4">
    <source>
        <dbReference type="Proteomes" id="UP001445076"/>
    </source>
</evidence>